<protein>
    <recommendedName>
        <fullName evidence="1">ASCH domain-containing protein</fullName>
    </recommendedName>
</protein>
<accession>A0A2N0TW28</accession>
<dbReference type="AlphaFoldDB" id="A0A2N0TW28"/>
<evidence type="ECO:0000259" key="1">
    <source>
        <dbReference type="Pfam" id="PF04266"/>
    </source>
</evidence>
<dbReference type="Gene3D" id="3.10.400.10">
    <property type="entry name" value="Sulfate adenylyltransferase"/>
    <property type="match status" value="1"/>
</dbReference>
<dbReference type="InterPro" id="IPR015947">
    <property type="entry name" value="PUA-like_sf"/>
</dbReference>
<organism evidence="2 3">
    <name type="scientific">Salegentibacter salinarum</name>
    <dbReference type="NCBI Taxonomy" id="447422"/>
    <lineage>
        <taxon>Bacteria</taxon>
        <taxon>Pseudomonadati</taxon>
        <taxon>Bacteroidota</taxon>
        <taxon>Flavobacteriia</taxon>
        <taxon>Flavobacteriales</taxon>
        <taxon>Flavobacteriaceae</taxon>
        <taxon>Salegentibacter</taxon>
    </lineage>
</organism>
<gene>
    <name evidence="2" type="ORF">APR41_17440</name>
</gene>
<proteinExistence type="predicted"/>
<dbReference type="Proteomes" id="UP000232673">
    <property type="component" value="Unassembled WGS sequence"/>
</dbReference>
<comment type="caution">
    <text evidence="2">The sequence shown here is derived from an EMBL/GenBank/DDBJ whole genome shotgun (WGS) entry which is preliminary data.</text>
</comment>
<dbReference type="InterPro" id="IPR007374">
    <property type="entry name" value="ASCH_domain"/>
</dbReference>
<reference evidence="2 3" key="1">
    <citation type="submission" date="2015-10" db="EMBL/GenBank/DDBJ databases">
        <title>Draft genome sequence of Salegentibacter salinarum KCTC 12975.</title>
        <authorList>
            <person name="Lin W."/>
            <person name="Zheng Q."/>
        </authorList>
    </citation>
    <scope>NUCLEOTIDE SEQUENCE [LARGE SCALE GENOMIC DNA]</scope>
    <source>
        <strain evidence="2 3">KCTC 12975</strain>
    </source>
</reference>
<dbReference type="Pfam" id="PF04266">
    <property type="entry name" value="ASCH"/>
    <property type="match status" value="1"/>
</dbReference>
<evidence type="ECO:0000313" key="3">
    <source>
        <dbReference type="Proteomes" id="UP000232673"/>
    </source>
</evidence>
<dbReference type="EMBL" id="LKTS01000019">
    <property type="protein sequence ID" value="PKD18906.1"/>
    <property type="molecule type" value="Genomic_DNA"/>
</dbReference>
<dbReference type="STRING" id="447422.SAMN05660903_03082"/>
<keyword evidence="3" id="KW-1185">Reference proteome</keyword>
<evidence type="ECO:0000313" key="2">
    <source>
        <dbReference type="EMBL" id="PKD18906.1"/>
    </source>
</evidence>
<sequence>MNNNLLKVGDQYIVTDWKGNVKTIIETMEVEKVLYKKITAEFAEMEGKADKSLNYWKKSTKLTTKEKWNLTEGFSMKYDYSLVILPIYLNNE</sequence>
<dbReference type="SUPFAM" id="SSF88697">
    <property type="entry name" value="PUA domain-like"/>
    <property type="match status" value="1"/>
</dbReference>
<name>A0A2N0TW28_9FLAO</name>
<feature type="domain" description="ASCH" evidence="1">
    <location>
        <begin position="4"/>
        <end position="61"/>
    </location>
</feature>
<dbReference type="RefSeq" id="WP_232764099.1">
    <property type="nucleotide sequence ID" value="NZ_FUZC01000014.1"/>
</dbReference>